<evidence type="ECO:0000313" key="6">
    <source>
        <dbReference type="Proteomes" id="UP001330016"/>
    </source>
</evidence>
<gene>
    <name evidence="5" type="ORF">PS435_14400</name>
</gene>
<dbReference type="PANTHER" id="PTHR43649:SF34">
    <property type="entry name" value="ABC TRANSPORTER PERIPLASMIC-BINDING PROTEIN YCJN-RELATED"/>
    <property type="match status" value="1"/>
</dbReference>
<evidence type="ECO:0000256" key="4">
    <source>
        <dbReference type="SAM" id="SignalP"/>
    </source>
</evidence>
<dbReference type="PANTHER" id="PTHR43649">
    <property type="entry name" value="ARABINOSE-BINDING PROTEIN-RELATED"/>
    <property type="match status" value="1"/>
</dbReference>
<dbReference type="RefSeq" id="WP_331244508.1">
    <property type="nucleotide sequence ID" value="NZ_JAQSGJ010000064.1"/>
</dbReference>
<accession>A0ABU7T345</accession>
<evidence type="ECO:0000313" key="5">
    <source>
        <dbReference type="EMBL" id="MEE6717041.1"/>
    </source>
</evidence>
<protein>
    <submittedName>
        <fullName evidence="5">ABC transporter substrate-binding protein</fullName>
    </submittedName>
</protein>
<evidence type="ECO:0000256" key="1">
    <source>
        <dbReference type="ARBA" id="ARBA00008520"/>
    </source>
</evidence>
<feature type="chain" id="PRO_5047535235" evidence="4">
    <location>
        <begin position="32"/>
        <end position="422"/>
    </location>
</feature>
<dbReference type="PROSITE" id="PS51257">
    <property type="entry name" value="PROKAR_LIPOPROTEIN"/>
    <property type="match status" value="1"/>
</dbReference>
<comment type="caution">
    <text evidence="5">The sequence shown here is derived from an EMBL/GenBank/DDBJ whole genome shotgun (WGS) entry which is preliminary data.</text>
</comment>
<name>A0ABU7T345_9LACO</name>
<dbReference type="InterPro" id="IPR006059">
    <property type="entry name" value="SBP"/>
</dbReference>
<reference evidence="5 6" key="1">
    <citation type="submission" date="2023-02" db="EMBL/GenBank/DDBJ databases">
        <title>The predominant lactic acid bacteria and yeasts involved in the spontaneous fermentation of millet during the production of the traditional porridge Hausa koko in Ghana.</title>
        <authorList>
            <person name="Atter A."/>
            <person name="Diaz M."/>
        </authorList>
    </citation>
    <scope>NUCLEOTIDE SEQUENCE [LARGE SCALE GENOMIC DNA]</scope>
    <source>
        <strain evidence="5 6">FI11640</strain>
    </source>
</reference>
<keyword evidence="3 4" id="KW-0732">Signal</keyword>
<keyword evidence="2" id="KW-0813">Transport</keyword>
<proteinExistence type="inferred from homology"/>
<feature type="signal peptide" evidence="4">
    <location>
        <begin position="1"/>
        <end position="31"/>
    </location>
</feature>
<dbReference type="Pfam" id="PF13416">
    <property type="entry name" value="SBP_bac_8"/>
    <property type="match status" value="1"/>
</dbReference>
<keyword evidence="6" id="KW-1185">Reference proteome</keyword>
<dbReference type="InterPro" id="IPR050490">
    <property type="entry name" value="Bact_solute-bd_prot1"/>
</dbReference>
<comment type="similarity">
    <text evidence="1">Belongs to the bacterial solute-binding protein 1 family.</text>
</comment>
<evidence type="ECO:0000256" key="3">
    <source>
        <dbReference type="ARBA" id="ARBA00022729"/>
    </source>
</evidence>
<evidence type="ECO:0000256" key="2">
    <source>
        <dbReference type="ARBA" id="ARBA00022448"/>
    </source>
</evidence>
<sequence length="422" mass="46577">MKNRMKKILTVAMVSIAAMLLLVGCGSKKNAGSGANSKPAKIVIFQSKVEITDDLKALAKEYKKEKGVTVEIWGTTGDDYITQAKTKLSNRNSSPNIFSTAGGQESQQLGAYMADLSKEPFVKNIAKDKAYISDGKVLGLPYSVEGYGLAYNTALVKPDQMKSTDDFINFLKQAKSAGKYSGFELSQESFFLIGHMLNTAFAVQKDPLAFLKDVESGKTQLQNVAAFKDLAKIYEAIRQYTPNPLQVKYDTQIGDLMTGKVAMINQGMWINTMTSSYKNSDVKLEMMPFPIGGNDKLAVGVPLYWNVNKNKPANEVKASEDFLNWLVSSKTGQNYIVNKFKFIPAMTNIKVDEAKMDTLSKAVYESSQKGNNIPWSYGYWPVGAVDTDFVPIAQKFFTDKSMTGTELMKQISVAFVSASQKK</sequence>
<dbReference type="Gene3D" id="3.40.190.10">
    <property type="entry name" value="Periplasmic binding protein-like II"/>
    <property type="match status" value="2"/>
</dbReference>
<dbReference type="Proteomes" id="UP001330016">
    <property type="component" value="Unassembled WGS sequence"/>
</dbReference>
<organism evidence="5 6">
    <name type="scientific">Schleiferilactobacillus harbinensis</name>
    <dbReference type="NCBI Taxonomy" id="304207"/>
    <lineage>
        <taxon>Bacteria</taxon>
        <taxon>Bacillati</taxon>
        <taxon>Bacillota</taxon>
        <taxon>Bacilli</taxon>
        <taxon>Lactobacillales</taxon>
        <taxon>Lactobacillaceae</taxon>
        <taxon>Schleiferilactobacillus</taxon>
    </lineage>
</organism>
<dbReference type="SUPFAM" id="SSF53850">
    <property type="entry name" value="Periplasmic binding protein-like II"/>
    <property type="match status" value="1"/>
</dbReference>
<dbReference type="EMBL" id="JAQSGK010000064">
    <property type="protein sequence ID" value="MEE6717041.1"/>
    <property type="molecule type" value="Genomic_DNA"/>
</dbReference>